<dbReference type="PROSITE" id="PS00583">
    <property type="entry name" value="PFKB_KINASES_1"/>
    <property type="match status" value="1"/>
</dbReference>
<dbReference type="CDD" id="cd01167">
    <property type="entry name" value="bac_FRK"/>
    <property type="match status" value="1"/>
</dbReference>
<evidence type="ECO:0000313" key="8">
    <source>
        <dbReference type="Proteomes" id="UP000065807"/>
    </source>
</evidence>
<keyword evidence="5" id="KW-0067">ATP-binding</keyword>
<dbReference type="PATRIC" id="fig|1555112.3.peg.3040"/>
<protein>
    <submittedName>
        <fullName evidence="7">Fructokinase-like</fullName>
    </submittedName>
</protein>
<keyword evidence="2" id="KW-0808">Transferase</keyword>
<dbReference type="STRING" id="1555112.LIP_2993"/>
<dbReference type="InterPro" id="IPR029056">
    <property type="entry name" value="Ribokinase-like"/>
</dbReference>
<evidence type="ECO:0000313" key="7">
    <source>
        <dbReference type="EMBL" id="BAS28822.1"/>
    </source>
</evidence>
<gene>
    <name evidence="7" type="ORF">LIP_2993</name>
</gene>
<sequence>MPESVADAREGIPAACLGELLIDMVPDPVGVPLAEVAAFRPATGGAPANVAAGLARLGDRCRFIGKVGDDAFGRKAVQVLAAAGVQVDQVRFTAEARTTLAFVALQADGERDFLFYREPGADTLLRPEDLEPSTLAAAPIFHHGSISLIAEPARSATLTALGWAHEGGALVSYDPNLREPLWPGPSEAHRGIRSALPWTHILKVSASELAFLVGEGARFEPPDREPEPAACEAGAAELLEALPGLVAVVVTFGRKGAAVQTRAGWSFVGPFRVEARDATGAGDGFVAGLLHWIWRAARKERVTPLARARTLDRDGWAGATRFAQAVGALTTTRYGAIPALPTLREVAALLADEGEMELL</sequence>
<dbReference type="InterPro" id="IPR050306">
    <property type="entry name" value="PfkB_Carbo_kinase"/>
</dbReference>
<keyword evidence="3" id="KW-0547">Nucleotide-binding</keyword>
<dbReference type="RefSeq" id="WP_068139747.1">
    <property type="nucleotide sequence ID" value="NZ_AP014924.1"/>
</dbReference>
<dbReference type="PANTHER" id="PTHR43085:SF1">
    <property type="entry name" value="PSEUDOURIDINE KINASE-RELATED"/>
    <property type="match status" value="1"/>
</dbReference>
<dbReference type="Gene3D" id="3.40.1190.20">
    <property type="match status" value="1"/>
</dbReference>
<dbReference type="InterPro" id="IPR011611">
    <property type="entry name" value="PfkB_dom"/>
</dbReference>
<dbReference type="AlphaFoldDB" id="A0A0K2SP99"/>
<dbReference type="GO" id="GO:0005524">
    <property type="term" value="F:ATP binding"/>
    <property type="evidence" value="ECO:0007669"/>
    <property type="project" value="UniProtKB-KW"/>
</dbReference>
<feature type="domain" description="Carbohydrate kinase PfkB" evidence="6">
    <location>
        <begin position="15"/>
        <end position="342"/>
    </location>
</feature>
<dbReference type="SUPFAM" id="SSF53613">
    <property type="entry name" value="Ribokinase-like"/>
    <property type="match status" value="1"/>
</dbReference>
<dbReference type="InterPro" id="IPR002173">
    <property type="entry name" value="Carboh/pur_kinase_PfkB_CS"/>
</dbReference>
<dbReference type="Pfam" id="PF00294">
    <property type="entry name" value="PfkB"/>
    <property type="match status" value="1"/>
</dbReference>
<accession>A0A0K2SP99</accession>
<proteinExistence type="inferred from homology"/>
<evidence type="ECO:0000259" key="6">
    <source>
        <dbReference type="Pfam" id="PF00294"/>
    </source>
</evidence>
<keyword evidence="4 7" id="KW-0418">Kinase</keyword>
<dbReference type="PANTHER" id="PTHR43085">
    <property type="entry name" value="HEXOKINASE FAMILY MEMBER"/>
    <property type="match status" value="1"/>
</dbReference>
<dbReference type="Proteomes" id="UP000065807">
    <property type="component" value="Chromosome"/>
</dbReference>
<dbReference type="EMBL" id="AP014924">
    <property type="protein sequence ID" value="BAS28822.1"/>
    <property type="molecule type" value="Genomic_DNA"/>
</dbReference>
<reference evidence="8" key="1">
    <citation type="submission" date="2015-07" db="EMBL/GenBank/DDBJ databases">
        <title>Complete genome sequence and phylogenetic analysis of Limnochorda pilosa.</title>
        <authorList>
            <person name="Watanabe M."/>
            <person name="Kojima H."/>
            <person name="Fukui M."/>
        </authorList>
    </citation>
    <scope>NUCLEOTIDE SEQUENCE [LARGE SCALE GENOMIC DNA]</scope>
    <source>
        <strain evidence="8">HC45</strain>
    </source>
</reference>
<keyword evidence="8" id="KW-1185">Reference proteome</keyword>
<comment type="similarity">
    <text evidence="1">Belongs to the carbohydrate kinase PfkB family.</text>
</comment>
<reference evidence="8" key="2">
    <citation type="journal article" date="2016" name="Int. J. Syst. Evol. Microbiol.">
        <title>Complete genome sequence and cell structure of Limnochorda pilosa, a Gram-negative spore-former within the phylum Firmicutes.</title>
        <authorList>
            <person name="Watanabe M."/>
            <person name="Kojima H."/>
            <person name="Fukui M."/>
        </authorList>
    </citation>
    <scope>NUCLEOTIDE SEQUENCE [LARGE SCALE GENOMIC DNA]</scope>
    <source>
        <strain evidence="8">HC45</strain>
    </source>
</reference>
<name>A0A0K2SP99_LIMPI</name>
<evidence type="ECO:0000256" key="1">
    <source>
        <dbReference type="ARBA" id="ARBA00010688"/>
    </source>
</evidence>
<dbReference type="GO" id="GO:0016301">
    <property type="term" value="F:kinase activity"/>
    <property type="evidence" value="ECO:0007669"/>
    <property type="project" value="UniProtKB-KW"/>
</dbReference>
<organism evidence="7 8">
    <name type="scientific">Limnochorda pilosa</name>
    <dbReference type="NCBI Taxonomy" id="1555112"/>
    <lineage>
        <taxon>Bacteria</taxon>
        <taxon>Bacillati</taxon>
        <taxon>Bacillota</taxon>
        <taxon>Limnochordia</taxon>
        <taxon>Limnochordales</taxon>
        <taxon>Limnochordaceae</taxon>
        <taxon>Limnochorda</taxon>
    </lineage>
</organism>
<dbReference type="KEGG" id="lpil:LIP_2993"/>
<evidence type="ECO:0000256" key="4">
    <source>
        <dbReference type="ARBA" id="ARBA00022777"/>
    </source>
</evidence>
<evidence type="ECO:0000256" key="3">
    <source>
        <dbReference type="ARBA" id="ARBA00022741"/>
    </source>
</evidence>
<evidence type="ECO:0000256" key="2">
    <source>
        <dbReference type="ARBA" id="ARBA00022679"/>
    </source>
</evidence>
<evidence type="ECO:0000256" key="5">
    <source>
        <dbReference type="ARBA" id="ARBA00022840"/>
    </source>
</evidence>